<evidence type="ECO:0000313" key="2">
    <source>
        <dbReference type="EMBL" id="MEX3595350.1"/>
    </source>
</evidence>
<sequence length="493" mass="52274">MRFRSQHSRTSRRSLSIAGTMTALLTLVATTMPAQAAPVPTTPTAPTPPSGTAPAYLHGFQQPQQLCPGGQLVGKVSDAIVDPTVAVAGGRGECTLADMKAANPGTTFYAYMNLGAMSERSPENGAFQRTCADPSSDGRKFGVIPRNSRVATNSMGMATYPGWNYSTISNLSNGYADACATAAAKLLQAPSLPGRVTKARPAKFDGVFFDDVAMTAGHGQDMDYVGKWGPWADDNAYARRATAVVDSVNRQLDNRLKRDVPLAVNLGIYPEKPSNVARANELARTGAVDFAMREFSTQDRNGSPLSTAYMRKSADVNRQLTAAGMPILNHDYAVSKRAVGAAGYGQGKAINGGAQCLKAGNTAVARAADTRRERDYRMLLGQTLLTRDSGARGVKAVIPQVENCQDQIARNTGLAERVTDRSVNPNAAGVRELRDAVNNGVYGTGARSTSNQVLVRKLSNNCYVLVNPTNTHRSVSLNGKSWSVPGRSAALAG</sequence>
<accession>A0ABV3V5X8</accession>
<name>A0ABV3V5X8_9MICC</name>
<proteinExistence type="predicted"/>
<protein>
    <submittedName>
        <fullName evidence="2">Uncharacterized protein</fullName>
    </submittedName>
</protein>
<keyword evidence="3" id="KW-1185">Reference proteome</keyword>
<comment type="caution">
    <text evidence="2">The sequence shown here is derived from an EMBL/GenBank/DDBJ whole genome shotgun (WGS) entry which is preliminary data.</text>
</comment>
<gene>
    <name evidence="2" type="ORF">VVR66_11555</name>
</gene>
<organism evidence="2 3">
    <name type="scientific">Kocuria carniphila</name>
    <dbReference type="NCBI Taxonomy" id="262208"/>
    <lineage>
        <taxon>Bacteria</taxon>
        <taxon>Bacillati</taxon>
        <taxon>Actinomycetota</taxon>
        <taxon>Actinomycetes</taxon>
        <taxon>Micrococcales</taxon>
        <taxon>Micrococcaceae</taxon>
        <taxon>Kocuria</taxon>
    </lineage>
</organism>
<feature type="signal peptide" evidence="1">
    <location>
        <begin position="1"/>
        <end position="36"/>
    </location>
</feature>
<evidence type="ECO:0000313" key="3">
    <source>
        <dbReference type="Proteomes" id="UP001558481"/>
    </source>
</evidence>
<dbReference type="Proteomes" id="UP001558481">
    <property type="component" value="Unassembled WGS sequence"/>
</dbReference>
<reference evidence="2 3" key="1">
    <citation type="journal article" date="2024" name="Fungal Genet. Biol.">
        <title>The porcine skin microbiome exhibits broad fungal antagonism.</title>
        <authorList>
            <person name="De La Cruz K.F."/>
            <person name="Townsend E.C."/>
            <person name="Alex Cheong J.Z."/>
            <person name="Salamzade R."/>
            <person name="Liu A."/>
            <person name="Sandstrom S."/>
            <person name="Davila E."/>
            <person name="Huang L."/>
            <person name="Xu K.H."/>
            <person name="Wu S.Y."/>
            <person name="Meudt J.J."/>
            <person name="Shanmuganayagam D."/>
            <person name="Gibson A.L.F."/>
            <person name="Kalan L.R."/>
        </authorList>
    </citation>
    <scope>NUCLEOTIDE SEQUENCE [LARGE SCALE GENOMIC DNA]</scope>
    <source>
        <strain evidence="2 3">LK2625</strain>
    </source>
</reference>
<dbReference type="EMBL" id="JAYWLU010000012">
    <property type="protein sequence ID" value="MEX3595350.1"/>
    <property type="molecule type" value="Genomic_DNA"/>
</dbReference>
<dbReference type="RefSeq" id="WP_368629717.1">
    <property type="nucleotide sequence ID" value="NZ_JAYWLU010000012.1"/>
</dbReference>
<feature type="chain" id="PRO_5045729128" evidence="1">
    <location>
        <begin position="37"/>
        <end position="493"/>
    </location>
</feature>
<evidence type="ECO:0000256" key="1">
    <source>
        <dbReference type="SAM" id="SignalP"/>
    </source>
</evidence>
<keyword evidence="1" id="KW-0732">Signal</keyword>